<dbReference type="PROSITE" id="PS00455">
    <property type="entry name" value="AMP_BINDING"/>
    <property type="match status" value="2"/>
</dbReference>
<dbReference type="FunFam" id="3.30.559.10:FF:000012">
    <property type="entry name" value="Non-ribosomal peptide synthetase"/>
    <property type="match status" value="1"/>
</dbReference>
<name>A0A1U7MWY3_9CYAN</name>
<protein>
    <recommendedName>
        <fullName evidence="5">Carrier domain-containing protein</fullName>
    </recommendedName>
</protein>
<dbReference type="NCBIfam" id="TIGR01733">
    <property type="entry name" value="AA-adenyl-dom"/>
    <property type="match status" value="2"/>
</dbReference>
<organism evidence="6 7">
    <name type="scientific">Moorena bouillonii PNG</name>
    <dbReference type="NCBI Taxonomy" id="568701"/>
    <lineage>
        <taxon>Bacteria</taxon>
        <taxon>Bacillati</taxon>
        <taxon>Cyanobacteriota</taxon>
        <taxon>Cyanophyceae</taxon>
        <taxon>Coleofasciculales</taxon>
        <taxon>Coleofasciculaceae</taxon>
        <taxon>Moorena</taxon>
    </lineage>
</organism>
<keyword evidence="2" id="KW-0596">Phosphopantetheine</keyword>
<dbReference type="InterPro" id="IPR041464">
    <property type="entry name" value="TubC_N"/>
</dbReference>
<dbReference type="InterPro" id="IPR013217">
    <property type="entry name" value="Methyltransf_12"/>
</dbReference>
<dbReference type="InterPro" id="IPR001242">
    <property type="entry name" value="Condensation_dom"/>
</dbReference>
<dbReference type="Gene3D" id="3.40.50.150">
    <property type="entry name" value="Vaccinia Virus protein VP39"/>
    <property type="match status" value="2"/>
</dbReference>
<dbReference type="Pfam" id="PF00668">
    <property type="entry name" value="Condensation"/>
    <property type="match status" value="2"/>
</dbReference>
<evidence type="ECO:0000256" key="4">
    <source>
        <dbReference type="ARBA" id="ARBA00022737"/>
    </source>
</evidence>
<comment type="caution">
    <text evidence="6">The sequence shown here is derived from an EMBL/GenBank/DDBJ whole genome shotgun (WGS) entry which is preliminary data.</text>
</comment>
<dbReference type="GO" id="GO:0043041">
    <property type="term" value="P:amino acid activation for nonribosomal peptide biosynthetic process"/>
    <property type="evidence" value="ECO:0007669"/>
    <property type="project" value="TreeGrafter"/>
</dbReference>
<dbReference type="InterPro" id="IPR010071">
    <property type="entry name" value="AA_adenyl_dom"/>
</dbReference>
<dbReference type="GO" id="GO:0005829">
    <property type="term" value="C:cytosol"/>
    <property type="evidence" value="ECO:0007669"/>
    <property type="project" value="TreeGrafter"/>
</dbReference>
<dbReference type="InterPro" id="IPR029063">
    <property type="entry name" value="SAM-dependent_MTases_sf"/>
</dbReference>
<dbReference type="SUPFAM" id="SSF47336">
    <property type="entry name" value="ACP-like"/>
    <property type="match status" value="2"/>
</dbReference>
<dbReference type="RefSeq" id="WP_081431049.1">
    <property type="nucleotide sequence ID" value="NZ_MKZS01000001.1"/>
</dbReference>
<keyword evidence="3" id="KW-0597">Phosphoprotein</keyword>
<dbReference type="CDD" id="cd19531">
    <property type="entry name" value="LCL_NRPS-like"/>
    <property type="match status" value="2"/>
</dbReference>
<dbReference type="FunFam" id="2.30.38.10:FF:000001">
    <property type="entry name" value="Non-ribosomal peptide synthetase PvdI"/>
    <property type="match status" value="1"/>
</dbReference>
<evidence type="ECO:0000313" key="6">
    <source>
        <dbReference type="EMBL" id="OLT58220.1"/>
    </source>
</evidence>
<reference evidence="6 7" key="1">
    <citation type="submission" date="2016-10" db="EMBL/GenBank/DDBJ databases">
        <title>Comparative genomics uncovers the prolific and rare metabolic potential of the cyanobacterial genus Moorea.</title>
        <authorList>
            <person name="Leao T."/>
            <person name="Castelao G."/>
            <person name="Korobeynikov A."/>
            <person name="Monroe E.A."/>
            <person name="Podell S."/>
            <person name="Glukhov E."/>
            <person name="Allen E."/>
            <person name="Gerwick W.H."/>
            <person name="Gerwick L."/>
        </authorList>
    </citation>
    <scope>NUCLEOTIDE SEQUENCE [LARGE SCALE GENOMIC DNA]</scope>
    <source>
        <strain evidence="6 7">PNG5-198</strain>
    </source>
</reference>
<dbReference type="InterPro" id="IPR044894">
    <property type="entry name" value="TubC_N_sf"/>
</dbReference>
<comment type="cofactor">
    <cofactor evidence="1">
        <name>pantetheine 4'-phosphate</name>
        <dbReference type="ChEBI" id="CHEBI:47942"/>
    </cofactor>
</comment>
<dbReference type="Gene3D" id="1.10.10.1830">
    <property type="entry name" value="Non-ribosomal peptide synthase, adenylation domain"/>
    <property type="match status" value="1"/>
</dbReference>
<dbReference type="Pfam" id="PF18563">
    <property type="entry name" value="TubC_N"/>
    <property type="match status" value="1"/>
</dbReference>
<proteinExistence type="predicted"/>
<dbReference type="GO" id="GO:0008610">
    <property type="term" value="P:lipid biosynthetic process"/>
    <property type="evidence" value="ECO:0007669"/>
    <property type="project" value="UniProtKB-ARBA"/>
</dbReference>
<dbReference type="InterPro" id="IPR000873">
    <property type="entry name" value="AMP-dep_synth/lig_dom"/>
</dbReference>
<dbReference type="InterPro" id="IPR020806">
    <property type="entry name" value="PKS_PP-bd"/>
</dbReference>
<dbReference type="InterPro" id="IPR035075">
    <property type="entry name" value="PRMT5"/>
</dbReference>
<evidence type="ECO:0000313" key="7">
    <source>
        <dbReference type="Proteomes" id="UP000186657"/>
    </source>
</evidence>
<dbReference type="Gene3D" id="3.30.559.30">
    <property type="entry name" value="Nonribosomal peptide synthetase, condensation domain"/>
    <property type="match status" value="2"/>
</dbReference>
<dbReference type="InterPro" id="IPR045851">
    <property type="entry name" value="AMP-bd_C_sf"/>
</dbReference>
<accession>A0A1U7MWY3</accession>
<dbReference type="Pfam" id="PF00550">
    <property type="entry name" value="PP-binding"/>
    <property type="match status" value="2"/>
</dbReference>
<dbReference type="CDD" id="cd12115">
    <property type="entry name" value="A_NRPS_Sfm_like"/>
    <property type="match status" value="1"/>
</dbReference>
<dbReference type="Gene3D" id="3.40.50.980">
    <property type="match status" value="4"/>
</dbReference>
<evidence type="ECO:0000256" key="3">
    <source>
        <dbReference type="ARBA" id="ARBA00022553"/>
    </source>
</evidence>
<evidence type="ECO:0000256" key="1">
    <source>
        <dbReference type="ARBA" id="ARBA00001957"/>
    </source>
</evidence>
<dbReference type="Gene3D" id="1.10.1200.10">
    <property type="entry name" value="ACP-like"/>
    <property type="match status" value="2"/>
</dbReference>
<dbReference type="PANTHER" id="PTHR45527">
    <property type="entry name" value="NONRIBOSOMAL PEPTIDE SYNTHETASE"/>
    <property type="match status" value="1"/>
</dbReference>
<dbReference type="SUPFAM" id="SSF56801">
    <property type="entry name" value="Acetyl-CoA synthetase-like"/>
    <property type="match status" value="2"/>
</dbReference>
<evidence type="ECO:0000259" key="5">
    <source>
        <dbReference type="PROSITE" id="PS50075"/>
    </source>
</evidence>
<dbReference type="EMBL" id="MKZS01000001">
    <property type="protein sequence ID" value="OLT58220.1"/>
    <property type="molecule type" value="Genomic_DNA"/>
</dbReference>
<dbReference type="SUPFAM" id="SSF52777">
    <property type="entry name" value="CoA-dependent acyltransferases"/>
    <property type="match status" value="4"/>
</dbReference>
<feature type="domain" description="Carrier" evidence="5">
    <location>
        <begin position="2858"/>
        <end position="2933"/>
    </location>
</feature>
<dbReference type="FunFam" id="3.40.50.980:FF:000001">
    <property type="entry name" value="Non-ribosomal peptide synthetase"/>
    <property type="match status" value="2"/>
</dbReference>
<dbReference type="SMART" id="SM00823">
    <property type="entry name" value="PKS_PP"/>
    <property type="match status" value="2"/>
</dbReference>
<dbReference type="SUPFAM" id="SSF53335">
    <property type="entry name" value="S-adenosyl-L-methionine-dependent methyltransferases"/>
    <property type="match status" value="2"/>
</dbReference>
<dbReference type="GO" id="GO:0031177">
    <property type="term" value="F:phosphopantetheine binding"/>
    <property type="evidence" value="ECO:0007669"/>
    <property type="project" value="InterPro"/>
</dbReference>
<dbReference type="InterPro" id="IPR023213">
    <property type="entry name" value="CAT-like_dom_sf"/>
</dbReference>
<feature type="domain" description="Carrier" evidence="5">
    <location>
        <begin position="1392"/>
        <end position="1467"/>
    </location>
</feature>
<dbReference type="Pfam" id="PF08242">
    <property type="entry name" value="Methyltransf_12"/>
    <property type="match status" value="1"/>
</dbReference>
<keyword evidence="4" id="KW-0677">Repeat</keyword>
<dbReference type="PROSITE" id="PS50075">
    <property type="entry name" value="CARRIER"/>
    <property type="match status" value="2"/>
</dbReference>
<dbReference type="Pfam" id="PF05185">
    <property type="entry name" value="PRMT5"/>
    <property type="match status" value="1"/>
</dbReference>
<dbReference type="GO" id="GO:0003824">
    <property type="term" value="F:catalytic activity"/>
    <property type="evidence" value="ECO:0007669"/>
    <property type="project" value="InterPro"/>
</dbReference>
<gene>
    <name evidence="6" type="ORF">BJP37_03320</name>
</gene>
<dbReference type="PANTHER" id="PTHR45527:SF1">
    <property type="entry name" value="FATTY ACID SYNTHASE"/>
    <property type="match status" value="1"/>
</dbReference>
<dbReference type="FunFam" id="3.40.50.12780:FF:000012">
    <property type="entry name" value="Non-ribosomal peptide synthetase"/>
    <property type="match status" value="2"/>
</dbReference>
<dbReference type="PROSITE" id="PS00012">
    <property type="entry name" value="PHOSPHOPANTETHEINE"/>
    <property type="match status" value="2"/>
</dbReference>
<evidence type="ECO:0000256" key="2">
    <source>
        <dbReference type="ARBA" id="ARBA00022450"/>
    </source>
</evidence>
<dbReference type="Gene3D" id="3.30.300.30">
    <property type="match status" value="4"/>
</dbReference>
<dbReference type="Proteomes" id="UP000186657">
    <property type="component" value="Unassembled WGS sequence"/>
</dbReference>
<sequence>MNLIEFLQDLSLKGVKLWTDGGKLKTGGSQEVLTTDVIAQLKQYKSEILRLLKENPDLCQVHPLSYGQKGLWFLWQLSPQSHNYNVSFAIRIYSKVDITIWQQVFQALRERHPLLRSTFPNLGEQPIQQIHQHQELDFLQIDASSWSEEELNKKVVAAHRYPFNLETEQVMRVRWFTCSEANHIMLLTIHHIVLDGWSCNLIAQELPQLYESQLNGLEVSLPPLQYSYQDYVSWRQELVEGPEGEQLWSYWQQKLGGELPVLNLPTDRPRPPIQTDNGGSYSFKLSQKLTEQLKELAKTERATLYMTLLAAFEVLLYRYTGQEDILVGSPTYGGRTKEEFASIVGYFVDAVVMRADLSGSLSFRDFLSQVRQTVLEALAHQDYPFALLVEKLKVERDSSRSPLFQACFLLQKFLESQDQPKVFFSREKTLMKWAGLEVEAFVLDQYEGQYDLLLEMYEDDSSLVGFLKYNADLFYEQTIARMVGHFQNLLEGIVNDPQQRVTVLPLMTEPELDQILVEWNNTKTDYPKDKCIHQLFEEQVEKSPDAVAVVFEGQLLSYSQLNSKANQLAHHLQTLGVKPEMLVGICVERSVEMVVGLLAILKAGGAYVPLDPNYPQERLEYMFTDSQVSVLLTQEQLLAQLPQNQAQVVFLDRDWEKIATETPEKVESEVSPQNLAYVIYTSGSTGKPKGVLVEHKGLCNLATVQMQGFQVNSNSRVVQFASLSFDASISEIVMALGSGASLYIGSRDTLMPGTGLSQWLQSNKITHITIPPSALAVMPKEELPDLKTIVVAGEACPPELISYWSVGRQFVNAYGPTESTVCATMAECSPESSVPSIGRAIGNTQIYILDRNLQPVPIGVPGEIYIGGVGLGRGYLNQPQLTQEKFISHPLRNVTEERLYKTGDSARYLPDGNIEFLGRIDNQVKIRGFRIEPGEVESMLTRHPQVQQAVVIDREDTPGNKRLVAYLVPELEFEQNVQEMESIELWPSIAEYYVYDELLYYAMTNDHRRNQSYQVAINQLVKDRVVVEIGTGKDAILARFCAQAGAKKIYAIERDQQTSELAKASVDKLGLSAQIEIIHGDATTVNLPELADVCVSEIVGAIGGSEGAAVIINNARRFLKPDGAMIPERSVTKIAAVTLPEPLLNQPRFTKVSGYYTQKIFEQVGYPFDLRVCIKGFPQANLLSNREIFEDLDFNKSLDTELTHQIQLRIEKSGRLDGFLVWLNLHTIEGECIDILEHEHCWLPVYFPVFEPGLDVSEGDVIEAICSRNLCENNLNPDYAIQGRIIRQQGEDIDFEHISYHWKQQFKQTPFYQRLFAENETVSTSNLQIKETKSKELIPQLREYLESRLPEYMVPSGLMVLSQLPLTPNGKVDRKALPVPDVASSVLTEYVAPETEAQKVLAEIWAEVLGIEKVGIHDNFFDLGGHSLMATQVVSRVRQVLNIEFPLTKLFENSQLVSLAQEIEVYLAQSQSVETVAIQPREENENPPPLSYAQQRLWFLEKLALSSNAYNMPLTLNLVGKLDYVALQNSLNEIMARHETLRTTFSEINGTPVQRIKSPFELELPIIDLSGLTASEQTTKLQQLLQEENELSFNLEVDLPIRVQLYQLGTTEHILQITLHHIASDGWSLTVLTKELSAIYTATLEDKPSPLSSLPIQYADFAVWQRNYLQGETLEKQLSYWKQKLQDLPQLQLPTDNPRPPVQTFNGAGIPINIPAALTSKVKQLSQKQGTTLFMTLLAAFKILLFRYSGQESIAVGSPIANRNRSEIEGLIGFFVNSLVMYTDLGGEPSFIEVLNRVKQTALEAYGNQDIPFEKLVEELQPERVLSQNPLFQVMLAVQQEEILKPSFSLPNLEVGWYEGGGAEMTVRFDIELHLLPVGEEIKGFCAYNRDLFSAETISRMMSHYENLLSAAVETPERPVSQLPLMTESELDQILVEWNNTKTDYPKDKCIHQLFEEQVEKNPDEVAVVFEEQSLTYSQLNTKANQLAHHLQSLGVKPEMLVGICVERSVEMVVGLLAILKAGGAYVPLDPNYPTSRLAQILEDGELHLVLSDSNSQFHLPETQTPIIDINQANTVEIQANVVSNVNPQNLAYVLYTSGSTGRPKGVAIEHRSPVSLLYWAREVYTQEELSGVLASTSICFDLSVFELFVPLSWGGKVILAENALHLPELPAAGEVSLINTVPSAARELVRNQSIPTGVTTVNLAGEPLDNQLVQQLYEQQTIKAVYNLYGPSEDTTYSTYGLMEKGGTKSPTIGRPIANTQVYIFNAHQQPVPIGVAGELHIAGEGLARSYLKQAELTAEKFIFWQEKKLYKTGDLVRYLSDGNIEFIGRIDHQVKIRGYRIETGEIQGILNEHPKVQQAVVIAREDQPGDKRLVGYLVAETETATNLNQELSNDQLSNWQEVFNEQIENEDREITDPLFNISGWRSSYDNQPIPEKQMRLWAGDVVTQVLAAKPKSVWEIGCGTGMLLFQIAPQTQNYYGTDISNVSLEYIKKQIEPEPDKYSHVSLAQKRAEDMADVAPNTFDVVLLSSIVQYFPSMEYLLQVIEESIRVVKPGGMIFLGDIRNFYLMKAFHSSVQLYQATPSLSGQQLKSKIDRKMEQETELLVSPELFVCLKEKSPEISHVQIRLQRGKENNELNKYRYNVLLHIEAKPGKVITPTVESGAALGVQEIETYLREQEPESVCFSGLVNSRVANDVELVELLSQPESKQNVQQLRQFFKSKESKSIEPERLYELSASLGYSLELCWSAQGSPELMDAVFVRSELAAEGIVLTPLTQKSVVGGNWNNYGNNPLISQLRKELIPQLREYLESRLPEYMVPSGLMVLSQLPLTPNGKVDRKALPVPDMASSVLTEYVAPQTETQKILAEIWAEVLGIEQIGIHDNFFDLGGHSLRATQVVSRVRQGFGNELTLQGLFESPTIAGIAKNIEVVRQLPQDKTTLISETEEYERFVL</sequence>
<dbReference type="Pfam" id="PF00501">
    <property type="entry name" value="AMP-binding"/>
    <property type="match status" value="2"/>
</dbReference>
<dbReference type="Gene3D" id="2.30.38.10">
    <property type="entry name" value="Luciferase, Domain 3"/>
    <property type="match status" value="2"/>
</dbReference>
<dbReference type="Gene3D" id="3.30.559.10">
    <property type="entry name" value="Chloramphenicol acetyltransferase-like domain"/>
    <property type="match status" value="2"/>
</dbReference>
<dbReference type="FunFam" id="1.10.1200.10:FF:000005">
    <property type="entry name" value="Nonribosomal peptide synthetase 1"/>
    <property type="match status" value="2"/>
</dbReference>
<dbReference type="InterPro" id="IPR036736">
    <property type="entry name" value="ACP-like_sf"/>
</dbReference>
<dbReference type="CDD" id="cd02440">
    <property type="entry name" value="AdoMet_MTases"/>
    <property type="match status" value="1"/>
</dbReference>
<dbReference type="InterPro" id="IPR009081">
    <property type="entry name" value="PP-bd_ACP"/>
</dbReference>
<dbReference type="InterPro" id="IPR006162">
    <property type="entry name" value="Ppantetheine_attach_site"/>
</dbReference>
<dbReference type="NCBIfam" id="NF003417">
    <property type="entry name" value="PRK04813.1"/>
    <property type="match status" value="4"/>
</dbReference>
<dbReference type="GO" id="GO:0009403">
    <property type="term" value="P:toxin biosynthetic process"/>
    <property type="evidence" value="ECO:0007669"/>
    <property type="project" value="UniProtKB-ARBA"/>
</dbReference>
<dbReference type="CDD" id="cd17652">
    <property type="entry name" value="A_NRPS_CmdD_like"/>
    <property type="match status" value="1"/>
</dbReference>
<keyword evidence="7" id="KW-1185">Reference proteome</keyword>
<dbReference type="InterPro" id="IPR020845">
    <property type="entry name" value="AMP-binding_CS"/>
</dbReference>